<protein>
    <submittedName>
        <fullName evidence="1">Uncharacterized protein</fullName>
    </submittedName>
</protein>
<comment type="caution">
    <text evidence="1">The sequence shown here is derived from an EMBL/GenBank/DDBJ whole genome shotgun (WGS) entry which is preliminary data.</text>
</comment>
<proteinExistence type="predicted"/>
<reference evidence="1 2" key="1">
    <citation type="journal article" date="2024" name="Microbiol. Resour. Announc.">
        <title>Genome annotations for the ascomycete fungi Trichoderma harzianum, Trichoderma aggressivum, and Purpureocillium lilacinum.</title>
        <authorList>
            <person name="Beijen E.P.W."/>
            <person name="Ohm R.A."/>
        </authorList>
    </citation>
    <scope>NUCLEOTIDE SEQUENCE [LARGE SCALE GENOMIC DNA]</scope>
    <source>
        <strain evidence="1 2">CBS 150709</strain>
    </source>
</reference>
<evidence type="ECO:0000313" key="2">
    <source>
        <dbReference type="Proteomes" id="UP001287286"/>
    </source>
</evidence>
<keyword evidence="2" id="KW-1185">Reference proteome</keyword>
<dbReference type="Proteomes" id="UP001287286">
    <property type="component" value="Unassembled WGS sequence"/>
</dbReference>
<evidence type="ECO:0000313" key="1">
    <source>
        <dbReference type="EMBL" id="KAK4089887.1"/>
    </source>
</evidence>
<name>A0ABR0C0S5_PURLI</name>
<gene>
    <name evidence="1" type="ORF">Purlil1_5990</name>
</gene>
<dbReference type="EMBL" id="JAWRVI010000018">
    <property type="protein sequence ID" value="KAK4089887.1"/>
    <property type="molecule type" value="Genomic_DNA"/>
</dbReference>
<organism evidence="1 2">
    <name type="scientific">Purpureocillium lilacinum</name>
    <name type="common">Paecilomyces lilacinus</name>
    <dbReference type="NCBI Taxonomy" id="33203"/>
    <lineage>
        <taxon>Eukaryota</taxon>
        <taxon>Fungi</taxon>
        <taxon>Dikarya</taxon>
        <taxon>Ascomycota</taxon>
        <taxon>Pezizomycotina</taxon>
        <taxon>Sordariomycetes</taxon>
        <taxon>Hypocreomycetidae</taxon>
        <taxon>Hypocreales</taxon>
        <taxon>Ophiocordycipitaceae</taxon>
        <taxon>Purpureocillium</taxon>
    </lineage>
</organism>
<sequence>MGSSQGGTDIELVGLLSPTWNENGHLHWMDGPAGAGAGAVTVDADADAHAATRLRRARSSAVGSVRTTRERDIFANPSGGRFNSHLGHNSHLSLTRAVVRIERQPAWTALVSDRDRTWHPPRPAQLPSCPPPRQFMLRRRQAQRREAQLRLNKCMGNPQDSGEISLGVSVSARARDVRAIHCYALTCGHLPVLPSYIAGAWPLETDEQRLPTGRFTAVEAHLDVRLVPAARPAVLENAMKMFTSPSPGRRSSRVQAPCALWQHWCSSPLNLERLRRASACLACRSSISAGERATSRALLPGHRRETSDADLALGTWSPLEMPTLL</sequence>
<accession>A0ABR0C0S5</accession>